<dbReference type="Proteomes" id="UP001610335">
    <property type="component" value="Unassembled WGS sequence"/>
</dbReference>
<keyword evidence="7 10" id="KW-0378">Hydrolase</keyword>
<dbReference type="CDD" id="cd06097">
    <property type="entry name" value="Aspergillopepsin_like"/>
    <property type="match status" value="1"/>
</dbReference>
<dbReference type="GO" id="GO:0006508">
    <property type="term" value="P:proteolysis"/>
    <property type="evidence" value="ECO:0007669"/>
    <property type="project" value="UniProtKB-KW"/>
</dbReference>
<dbReference type="PANTHER" id="PTHR47966">
    <property type="entry name" value="BETA-SITE APP-CLEAVING ENZYME, ISOFORM A-RELATED"/>
    <property type="match status" value="1"/>
</dbReference>
<dbReference type="EC" id="3.4.23.18" evidence="3"/>
<keyword evidence="6 10" id="KW-0064">Aspartyl protease</keyword>
<evidence type="ECO:0000313" key="13">
    <source>
        <dbReference type="EMBL" id="KAL2817724.1"/>
    </source>
</evidence>
<evidence type="ECO:0000256" key="8">
    <source>
        <dbReference type="ARBA" id="ARBA00029931"/>
    </source>
</evidence>
<dbReference type="InterPro" id="IPR033121">
    <property type="entry name" value="PEPTIDASE_A1"/>
</dbReference>
<evidence type="ECO:0000256" key="5">
    <source>
        <dbReference type="ARBA" id="ARBA00022670"/>
    </source>
</evidence>
<evidence type="ECO:0000256" key="10">
    <source>
        <dbReference type="RuleBase" id="RU000454"/>
    </source>
</evidence>
<evidence type="ECO:0000256" key="6">
    <source>
        <dbReference type="ARBA" id="ARBA00022750"/>
    </source>
</evidence>
<name>A0ABR4HRF9_9EURO</name>
<evidence type="ECO:0000256" key="2">
    <source>
        <dbReference type="ARBA" id="ARBA00007447"/>
    </source>
</evidence>
<accession>A0ABR4HRF9</accession>
<comment type="catalytic activity">
    <reaction evidence="1">
        <text>Hydrolysis of proteins with broad specificity. Generally favors hydrophobic residues in P1 and P1', but also accepts Lys in P1, which leads to activation of trypsinogen. Does not clot milk.</text>
        <dbReference type="EC" id="3.4.23.18"/>
    </reaction>
</comment>
<dbReference type="GO" id="GO:0008233">
    <property type="term" value="F:peptidase activity"/>
    <property type="evidence" value="ECO:0007669"/>
    <property type="project" value="UniProtKB-KW"/>
</dbReference>
<dbReference type="EMBL" id="JBFXLS010000089">
    <property type="protein sequence ID" value="KAL2817724.1"/>
    <property type="molecule type" value="Genomic_DNA"/>
</dbReference>
<evidence type="ECO:0000256" key="11">
    <source>
        <dbReference type="SAM" id="SignalP"/>
    </source>
</evidence>
<dbReference type="PROSITE" id="PS00141">
    <property type="entry name" value="ASP_PROTEASE"/>
    <property type="match status" value="1"/>
</dbReference>
<keyword evidence="5 10" id="KW-0645">Protease</keyword>
<sequence length="386" mass="41030">MVVFNKITTAVLGLSALASAAPTASPRQGFTVNQLSTQIPKRSINLPGILANALSKYGATIPTHVQDAAVHGSAVTTPEEYDVEYLTPVDVGGTVLNLDFDTGSADLWVFSDELPTAQQIGHSVYHPSESATKMTGYSWQISYGDGSSAGGDVYRDTVTVGGITARDQAVQAAQHISRQFIQDQNNDGLLGLGFSSINTVEPRAQTTFFDSVRSQLDSPLFAVSLKHQAPGSYDFGYIDRAKYSGSLTYAPVTSSQGYWMFSATAGSTPFNAIADTGTTLVMIDPSIAEAYYSQVRGAQNSYLYGGYVFPCSSQLPTFTVSINGYDAVIPGEHINYAPVTDGSTICFGGIQGNQGLSFAILGDVFLKSQYVVFDSRGPRLGFAPQA</sequence>
<evidence type="ECO:0000256" key="7">
    <source>
        <dbReference type="ARBA" id="ARBA00022801"/>
    </source>
</evidence>
<dbReference type="Pfam" id="PF00026">
    <property type="entry name" value="Asp"/>
    <property type="match status" value="1"/>
</dbReference>
<evidence type="ECO:0000313" key="14">
    <source>
        <dbReference type="Proteomes" id="UP001610335"/>
    </source>
</evidence>
<gene>
    <name evidence="13" type="ORF">BDW59DRAFT_165773</name>
</gene>
<evidence type="ECO:0000256" key="3">
    <source>
        <dbReference type="ARBA" id="ARBA00013210"/>
    </source>
</evidence>
<dbReference type="InterPro" id="IPR001969">
    <property type="entry name" value="Aspartic_peptidase_AS"/>
</dbReference>
<dbReference type="InterPro" id="IPR001461">
    <property type="entry name" value="Aspartic_peptidase_A1"/>
</dbReference>
<dbReference type="PRINTS" id="PR00792">
    <property type="entry name" value="PEPSIN"/>
</dbReference>
<dbReference type="PROSITE" id="PS51767">
    <property type="entry name" value="PEPTIDASE_A1"/>
    <property type="match status" value="1"/>
</dbReference>
<dbReference type="InterPro" id="IPR034163">
    <property type="entry name" value="Aspergillopepsin-like_cat_dom"/>
</dbReference>
<evidence type="ECO:0000259" key="12">
    <source>
        <dbReference type="PROSITE" id="PS51767"/>
    </source>
</evidence>
<keyword evidence="11" id="KW-0732">Signal</keyword>
<evidence type="ECO:0000256" key="9">
    <source>
        <dbReference type="ARBA" id="ARBA00033457"/>
    </source>
</evidence>
<dbReference type="InterPro" id="IPR021109">
    <property type="entry name" value="Peptidase_aspartic_dom_sf"/>
</dbReference>
<evidence type="ECO:0000256" key="4">
    <source>
        <dbReference type="ARBA" id="ARBA00020252"/>
    </source>
</evidence>
<dbReference type="SUPFAM" id="SSF50630">
    <property type="entry name" value="Acid proteases"/>
    <property type="match status" value="1"/>
</dbReference>
<keyword evidence="14" id="KW-1185">Reference proteome</keyword>
<protein>
    <recommendedName>
        <fullName evidence="4">Aspergillopepsin-1</fullName>
        <ecNumber evidence="3">3.4.23.18</ecNumber>
    </recommendedName>
    <alternativeName>
        <fullName evidence="8">Aspergillopepsin I</fullName>
    </alternativeName>
    <alternativeName>
        <fullName evidence="9">Aspergillopeptidase A</fullName>
    </alternativeName>
</protein>
<reference evidence="13 14" key="1">
    <citation type="submission" date="2024-07" db="EMBL/GenBank/DDBJ databases">
        <title>Section-level genome sequencing and comparative genomics of Aspergillus sections Usti and Cavernicolus.</title>
        <authorList>
            <consortium name="Lawrence Berkeley National Laboratory"/>
            <person name="Nybo J.L."/>
            <person name="Vesth T.C."/>
            <person name="Theobald S."/>
            <person name="Frisvad J.C."/>
            <person name="Larsen T.O."/>
            <person name="Kjaerboelling I."/>
            <person name="Rothschild-Mancinelli K."/>
            <person name="Lyhne E.K."/>
            <person name="Kogle M.E."/>
            <person name="Barry K."/>
            <person name="Clum A."/>
            <person name="Na H."/>
            <person name="Ledsgaard L."/>
            <person name="Lin J."/>
            <person name="Lipzen A."/>
            <person name="Kuo A."/>
            <person name="Riley R."/>
            <person name="Mondo S."/>
            <person name="LaButti K."/>
            <person name="Haridas S."/>
            <person name="Pangalinan J."/>
            <person name="Salamov A.A."/>
            <person name="Simmons B.A."/>
            <person name="Magnuson J.K."/>
            <person name="Chen J."/>
            <person name="Drula E."/>
            <person name="Henrissat B."/>
            <person name="Wiebenga A."/>
            <person name="Lubbers R.J."/>
            <person name="Gomes A.C."/>
            <person name="Makela M.R."/>
            <person name="Stajich J."/>
            <person name="Grigoriev I.V."/>
            <person name="Mortensen U.H."/>
            <person name="De vries R.P."/>
            <person name="Baker S.E."/>
            <person name="Andersen M.R."/>
        </authorList>
    </citation>
    <scope>NUCLEOTIDE SEQUENCE [LARGE SCALE GENOMIC DNA]</scope>
    <source>
        <strain evidence="13 14">CBS 600.67</strain>
    </source>
</reference>
<dbReference type="PANTHER" id="PTHR47966:SF2">
    <property type="entry name" value="ASPERGILLOPEPSIN-1-RELATED"/>
    <property type="match status" value="1"/>
</dbReference>
<organism evidence="13 14">
    <name type="scientific">Aspergillus cavernicola</name>
    <dbReference type="NCBI Taxonomy" id="176166"/>
    <lineage>
        <taxon>Eukaryota</taxon>
        <taxon>Fungi</taxon>
        <taxon>Dikarya</taxon>
        <taxon>Ascomycota</taxon>
        <taxon>Pezizomycotina</taxon>
        <taxon>Eurotiomycetes</taxon>
        <taxon>Eurotiomycetidae</taxon>
        <taxon>Eurotiales</taxon>
        <taxon>Aspergillaceae</taxon>
        <taxon>Aspergillus</taxon>
        <taxon>Aspergillus subgen. Nidulantes</taxon>
    </lineage>
</organism>
<comment type="similarity">
    <text evidence="2 10">Belongs to the peptidase A1 family.</text>
</comment>
<proteinExistence type="inferred from homology"/>
<dbReference type="Gene3D" id="2.40.70.10">
    <property type="entry name" value="Acid Proteases"/>
    <property type="match status" value="2"/>
</dbReference>
<comment type="caution">
    <text evidence="13">The sequence shown here is derived from an EMBL/GenBank/DDBJ whole genome shotgun (WGS) entry which is preliminary data.</text>
</comment>
<feature type="signal peptide" evidence="11">
    <location>
        <begin position="1"/>
        <end position="20"/>
    </location>
</feature>
<feature type="chain" id="PRO_5047404749" description="Aspergillopepsin-1" evidence="11">
    <location>
        <begin position="21"/>
        <end position="386"/>
    </location>
</feature>
<feature type="domain" description="Peptidase A1" evidence="12">
    <location>
        <begin position="85"/>
        <end position="383"/>
    </location>
</feature>
<evidence type="ECO:0000256" key="1">
    <source>
        <dbReference type="ARBA" id="ARBA00000391"/>
    </source>
</evidence>